<keyword evidence="3 8" id="KW-1134">Transmembrane beta strand</keyword>
<dbReference type="InterPro" id="IPR000531">
    <property type="entry name" value="Beta-barrel_TonB"/>
</dbReference>
<gene>
    <name evidence="13" type="ORF">R5R33_10565</name>
</gene>
<sequence>MKKIHTQAPLTAGARQYSPLALVLAACCACSAQAEPLKTKSGESEHEAMEQMVVTAVKTEQPLNITTDPKKPRQPLPANDGADYLKTIPGFSVIRKGGTDGDPVLRGMAGSRLSMVLDGESILGGCAMRMDPPTAYIFPETLDQIRVIKGPQTVKYGPGNSAGVVLFEHDQERPQETAWDLHASLLAASAGRTDGLIDAAYATPEFTLRGSATSASADDYQDGDGVTVHSRYQRWNGQLGFAWTPDDDTRIELSSARSDGEAAYADRGMDGAKFARENVNVKLTRNNLSELVTSVELQGYYNYVDHVMDNYTLREPAGATMMGGATAMAMNPDRETRGGKLMLTLAPRGDLELTAGIDTQQNQHSNRSSMNQSAVDYRNLERIADAEFSQTGVFTELSWELSPGNRWISGARVDDWRLRDLRDNVALSMMSSIANPTAGQKREESLHSGFTRFEKALQTNATASATVYAGLGYTERFPDYWEAIAKETEDSVSALDIAAEKTSQLDIGFIYRTEKIEASLSAFANIIDDYLMIQSGFSKMSGGMGGMSSTRTTTIVRNIDARSWGVEMDLGYRLSDHWRTELTLSSVRGANESDGTTLAQLPPLETRVGLYYQQAQWSGGILWRALAAQDRVDIGRGNIAGQDFGPTDAANVLSLNGDWRPSVELQVTAGIDNLLDESYAEHISRAGAAIPGFDQLTRVNESGRTLWMKAVYSF</sequence>
<dbReference type="PROSITE" id="PS51257">
    <property type="entry name" value="PROKAR_LIPOPROTEIN"/>
    <property type="match status" value="1"/>
</dbReference>
<dbReference type="EMBL" id="CP137555">
    <property type="protein sequence ID" value="WOX04187.1"/>
    <property type="molecule type" value="Genomic_DNA"/>
</dbReference>
<evidence type="ECO:0000256" key="2">
    <source>
        <dbReference type="ARBA" id="ARBA00022448"/>
    </source>
</evidence>
<feature type="domain" description="TonB-dependent receptor plug" evidence="12">
    <location>
        <begin position="75"/>
        <end position="164"/>
    </location>
</feature>
<evidence type="ECO:0000259" key="12">
    <source>
        <dbReference type="Pfam" id="PF07715"/>
    </source>
</evidence>
<name>A0AAU0MVL9_9GAMM</name>
<keyword evidence="2 8" id="KW-0813">Transport</keyword>
<dbReference type="PANTHER" id="PTHR30069">
    <property type="entry name" value="TONB-DEPENDENT OUTER MEMBRANE RECEPTOR"/>
    <property type="match status" value="1"/>
</dbReference>
<keyword evidence="13" id="KW-0675">Receptor</keyword>
<dbReference type="Pfam" id="PF00593">
    <property type="entry name" value="TonB_dep_Rec_b-barrel"/>
    <property type="match status" value="1"/>
</dbReference>
<keyword evidence="7 8" id="KW-0998">Cell outer membrane</keyword>
<evidence type="ECO:0000256" key="9">
    <source>
        <dbReference type="RuleBase" id="RU003357"/>
    </source>
</evidence>
<dbReference type="RefSeq" id="WP_318952665.1">
    <property type="nucleotide sequence ID" value="NZ_CP137555.1"/>
</dbReference>
<feature type="signal peptide" evidence="10">
    <location>
        <begin position="1"/>
        <end position="34"/>
    </location>
</feature>
<feature type="chain" id="PRO_5043479540" evidence="10">
    <location>
        <begin position="35"/>
        <end position="714"/>
    </location>
</feature>
<dbReference type="AlphaFoldDB" id="A0AAU0MVL9"/>
<dbReference type="GO" id="GO:0044718">
    <property type="term" value="P:siderophore transmembrane transport"/>
    <property type="evidence" value="ECO:0007669"/>
    <property type="project" value="TreeGrafter"/>
</dbReference>
<dbReference type="InterPro" id="IPR039426">
    <property type="entry name" value="TonB-dep_rcpt-like"/>
</dbReference>
<evidence type="ECO:0000256" key="7">
    <source>
        <dbReference type="ARBA" id="ARBA00023237"/>
    </source>
</evidence>
<accession>A0AAU0MVL9</accession>
<evidence type="ECO:0000256" key="1">
    <source>
        <dbReference type="ARBA" id="ARBA00004571"/>
    </source>
</evidence>
<dbReference type="KEGG" id="mpaf:R5R33_10565"/>
<feature type="domain" description="TonB-dependent receptor-like beta-barrel" evidence="11">
    <location>
        <begin position="218"/>
        <end position="674"/>
    </location>
</feature>
<dbReference type="SUPFAM" id="SSF56935">
    <property type="entry name" value="Porins"/>
    <property type="match status" value="1"/>
</dbReference>
<dbReference type="PANTHER" id="PTHR30069:SF49">
    <property type="entry name" value="OUTER MEMBRANE PROTEIN C"/>
    <property type="match status" value="1"/>
</dbReference>
<evidence type="ECO:0000256" key="5">
    <source>
        <dbReference type="ARBA" id="ARBA00023077"/>
    </source>
</evidence>
<dbReference type="Gene3D" id="2.40.170.20">
    <property type="entry name" value="TonB-dependent receptor, beta-barrel domain"/>
    <property type="match status" value="1"/>
</dbReference>
<keyword evidence="5 9" id="KW-0798">TonB box</keyword>
<evidence type="ECO:0000256" key="8">
    <source>
        <dbReference type="PROSITE-ProRule" id="PRU01360"/>
    </source>
</evidence>
<dbReference type="InterPro" id="IPR037066">
    <property type="entry name" value="Plug_dom_sf"/>
</dbReference>
<comment type="subcellular location">
    <subcellularLocation>
        <location evidence="1 8">Cell outer membrane</location>
        <topology evidence="1 8">Multi-pass membrane protein</topology>
    </subcellularLocation>
</comment>
<comment type="similarity">
    <text evidence="8 9">Belongs to the TonB-dependent receptor family.</text>
</comment>
<evidence type="ECO:0000313" key="13">
    <source>
        <dbReference type="EMBL" id="WOX04187.1"/>
    </source>
</evidence>
<dbReference type="GO" id="GO:0015344">
    <property type="term" value="F:siderophore uptake transmembrane transporter activity"/>
    <property type="evidence" value="ECO:0007669"/>
    <property type="project" value="TreeGrafter"/>
</dbReference>
<dbReference type="Proteomes" id="UP001302477">
    <property type="component" value="Chromosome"/>
</dbReference>
<dbReference type="Gene3D" id="2.170.130.10">
    <property type="entry name" value="TonB-dependent receptor, plug domain"/>
    <property type="match status" value="1"/>
</dbReference>
<evidence type="ECO:0000256" key="6">
    <source>
        <dbReference type="ARBA" id="ARBA00023136"/>
    </source>
</evidence>
<evidence type="ECO:0000256" key="4">
    <source>
        <dbReference type="ARBA" id="ARBA00022692"/>
    </source>
</evidence>
<evidence type="ECO:0000256" key="3">
    <source>
        <dbReference type="ARBA" id="ARBA00022452"/>
    </source>
</evidence>
<dbReference type="InterPro" id="IPR036942">
    <property type="entry name" value="Beta-barrel_TonB_sf"/>
</dbReference>
<evidence type="ECO:0000256" key="10">
    <source>
        <dbReference type="SAM" id="SignalP"/>
    </source>
</evidence>
<keyword evidence="4 8" id="KW-0812">Transmembrane</keyword>
<keyword evidence="14" id="KW-1185">Reference proteome</keyword>
<dbReference type="InterPro" id="IPR010100">
    <property type="entry name" value="TonB-dep_Cu_rcpt"/>
</dbReference>
<proteinExistence type="inferred from homology"/>
<keyword evidence="6 8" id="KW-0472">Membrane</keyword>
<dbReference type="PROSITE" id="PS52016">
    <property type="entry name" value="TONB_DEPENDENT_REC_3"/>
    <property type="match status" value="1"/>
</dbReference>
<evidence type="ECO:0000259" key="11">
    <source>
        <dbReference type="Pfam" id="PF00593"/>
    </source>
</evidence>
<dbReference type="Pfam" id="PF07715">
    <property type="entry name" value="Plug"/>
    <property type="match status" value="1"/>
</dbReference>
<dbReference type="GO" id="GO:0009279">
    <property type="term" value="C:cell outer membrane"/>
    <property type="evidence" value="ECO:0007669"/>
    <property type="project" value="UniProtKB-SubCell"/>
</dbReference>
<organism evidence="13 14">
    <name type="scientific">Microbulbifer pacificus</name>
    <dbReference type="NCBI Taxonomy" id="407164"/>
    <lineage>
        <taxon>Bacteria</taxon>
        <taxon>Pseudomonadati</taxon>
        <taxon>Pseudomonadota</taxon>
        <taxon>Gammaproteobacteria</taxon>
        <taxon>Cellvibrionales</taxon>
        <taxon>Microbulbiferaceae</taxon>
        <taxon>Microbulbifer</taxon>
    </lineage>
</organism>
<dbReference type="InterPro" id="IPR012910">
    <property type="entry name" value="Plug_dom"/>
</dbReference>
<dbReference type="CDD" id="cd01347">
    <property type="entry name" value="ligand_gated_channel"/>
    <property type="match status" value="1"/>
</dbReference>
<keyword evidence="10" id="KW-0732">Signal</keyword>
<dbReference type="NCBIfam" id="TIGR01778">
    <property type="entry name" value="TonB-copper"/>
    <property type="match status" value="1"/>
</dbReference>
<evidence type="ECO:0000313" key="14">
    <source>
        <dbReference type="Proteomes" id="UP001302477"/>
    </source>
</evidence>
<reference evidence="13 14" key="1">
    <citation type="submission" date="2023-10" db="EMBL/GenBank/DDBJ databases">
        <title>Description of Microbulbifer bruguierae sp. nov., isolated from the sediments of mangrove plant Bruguiera sexangula and comparative genomic analyses of the genus Microbulbifer.</title>
        <authorList>
            <person name="Long M."/>
        </authorList>
    </citation>
    <scope>NUCLEOTIDE SEQUENCE [LARGE SCALE GENOMIC DNA]</scope>
    <source>
        <strain evidence="13 14">SPO729</strain>
    </source>
</reference>
<protein>
    <submittedName>
        <fullName evidence="13">TonB-dependent copper receptor</fullName>
    </submittedName>
</protein>